<evidence type="ECO:0000313" key="1">
    <source>
        <dbReference type="EMBL" id="EGH41185.1"/>
    </source>
</evidence>
<name>F3G285_PSESJ</name>
<evidence type="ECO:0000313" key="2">
    <source>
        <dbReference type="Proteomes" id="UP000004986"/>
    </source>
</evidence>
<organism evidence="1 2">
    <name type="scientific">Pseudomonas syringae pv. pisi str. 1704B</name>
    <dbReference type="NCBI Taxonomy" id="629263"/>
    <lineage>
        <taxon>Bacteria</taxon>
        <taxon>Pseudomonadati</taxon>
        <taxon>Pseudomonadota</taxon>
        <taxon>Gammaproteobacteria</taxon>
        <taxon>Pseudomonadales</taxon>
        <taxon>Pseudomonadaceae</taxon>
        <taxon>Pseudomonas</taxon>
        <taxon>Pseudomonas syringae</taxon>
    </lineage>
</organism>
<dbReference type="GO" id="GO:0016740">
    <property type="term" value="F:transferase activity"/>
    <property type="evidence" value="ECO:0007669"/>
    <property type="project" value="UniProtKB-KW"/>
</dbReference>
<reference evidence="1 2" key="1">
    <citation type="journal article" date="2011" name="PLoS Pathog.">
        <title>Dynamic evolution of pathogenicity revealed by sequencing and comparative genomics of 19 Pseudomonas syringae isolates.</title>
        <authorList>
            <person name="Baltrus D.A."/>
            <person name="Nishimura M.T."/>
            <person name="Romanchuk A."/>
            <person name="Chang J.H."/>
            <person name="Mukhtar M.S."/>
            <person name="Cherkis K."/>
            <person name="Roach J."/>
            <person name="Grant S.R."/>
            <person name="Jones C.D."/>
            <person name="Dangl J.L."/>
        </authorList>
    </citation>
    <scope>NUCLEOTIDE SEQUENCE [LARGE SCALE GENOMIC DNA]</scope>
    <source>
        <strain evidence="1 2">1704B</strain>
    </source>
</reference>
<gene>
    <name evidence="1" type="ORF">PSYPI_01637</name>
</gene>
<keyword evidence="2" id="KW-1185">Reference proteome</keyword>
<dbReference type="EMBL" id="AEAI01000071">
    <property type="protein sequence ID" value="EGH41185.1"/>
    <property type="molecule type" value="Genomic_DNA"/>
</dbReference>
<dbReference type="Proteomes" id="UP000004986">
    <property type="component" value="Unassembled WGS sequence"/>
</dbReference>
<comment type="caution">
    <text evidence="1">The sequence shown here is derived from an EMBL/GenBank/DDBJ whole genome shotgun (WGS) entry which is preliminary data.</text>
</comment>
<dbReference type="HOGENOM" id="CLU_3321920_0_0_6"/>
<feature type="non-terminal residue" evidence="1">
    <location>
        <position position="1"/>
    </location>
</feature>
<sequence>TTDTSAGDAFYLQYGFLRIDHDDATHSMCLSPIARTIDV</sequence>
<proteinExistence type="predicted"/>
<dbReference type="AlphaFoldDB" id="F3G285"/>
<dbReference type="BioCyc" id="PSYR629263:G11X0-292-MONOMER"/>
<accession>F3G285</accession>
<keyword evidence="1" id="KW-0808">Transferase</keyword>
<protein>
    <submittedName>
        <fullName evidence="1">Acetyltransferase</fullName>
    </submittedName>
</protein>